<sequence>MPTAFILMRNFKSQRKLMISKSMISSALKHYTEPRGCQLGRAASGQIHISFPHAHQYGFQGISGDGQVSNSHTFSRDLAAEIQDVWPIPRKVDVMKSKIENGPNVVQLVSSANSSCDLSFGFEMTIKIPSVRKGKAES</sequence>
<keyword evidence="2" id="KW-1185">Reference proteome</keyword>
<dbReference type="Proteomes" id="UP001279734">
    <property type="component" value="Unassembled WGS sequence"/>
</dbReference>
<gene>
    <name evidence="1" type="ORF">Nepgr_022643</name>
</gene>
<proteinExistence type="predicted"/>
<organism evidence="1 2">
    <name type="scientific">Nepenthes gracilis</name>
    <name type="common">Slender pitcher plant</name>
    <dbReference type="NCBI Taxonomy" id="150966"/>
    <lineage>
        <taxon>Eukaryota</taxon>
        <taxon>Viridiplantae</taxon>
        <taxon>Streptophyta</taxon>
        <taxon>Embryophyta</taxon>
        <taxon>Tracheophyta</taxon>
        <taxon>Spermatophyta</taxon>
        <taxon>Magnoliopsida</taxon>
        <taxon>eudicotyledons</taxon>
        <taxon>Gunneridae</taxon>
        <taxon>Pentapetalae</taxon>
        <taxon>Caryophyllales</taxon>
        <taxon>Nepenthaceae</taxon>
        <taxon>Nepenthes</taxon>
    </lineage>
</organism>
<reference evidence="1" key="1">
    <citation type="submission" date="2023-05" db="EMBL/GenBank/DDBJ databases">
        <title>Nepenthes gracilis genome sequencing.</title>
        <authorList>
            <person name="Fukushima K."/>
        </authorList>
    </citation>
    <scope>NUCLEOTIDE SEQUENCE</scope>
    <source>
        <strain evidence="1">SING2019-196</strain>
    </source>
</reference>
<comment type="caution">
    <text evidence="1">The sequence shown here is derived from an EMBL/GenBank/DDBJ whole genome shotgun (WGS) entry which is preliminary data.</text>
</comment>
<dbReference type="AlphaFoldDB" id="A0AAD3T189"/>
<accession>A0AAD3T189</accession>
<dbReference type="EMBL" id="BSYO01000022">
    <property type="protein sequence ID" value="GMH20801.1"/>
    <property type="molecule type" value="Genomic_DNA"/>
</dbReference>
<evidence type="ECO:0000313" key="1">
    <source>
        <dbReference type="EMBL" id="GMH20801.1"/>
    </source>
</evidence>
<protein>
    <submittedName>
        <fullName evidence="1">Uncharacterized protein</fullName>
    </submittedName>
</protein>
<evidence type="ECO:0000313" key="2">
    <source>
        <dbReference type="Proteomes" id="UP001279734"/>
    </source>
</evidence>
<name>A0AAD3T189_NEPGR</name>